<dbReference type="PROSITE" id="PS00028">
    <property type="entry name" value="ZINC_FINGER_C2H2_1"/>
    <property type="match status" value="2"/>
</dbReference>
<dbReference type="OrthoDB" id="9439903at2759"/>
<gene>
    <name evidence="13" type="primary">Acey_s0044.g983</name>
    <name evidence="13" type="synonym">Acey-syd-9</name>
    <name evidence="13" type="ORF">Y032_0044g983</name>
</gene>
<dbReference type="GO" id="GO:0000981">
    <property type="term" value="F:DNA-binding transcription factor activity, RNA polymerase II-specific"/>
    <property type="evidence" value="ECO:0007669"/>
    <property type="project" value="TreeGrafter"/>
</dbReference>
<feature type="domain" description="C2H2-type" evidence="12">
    <location>
        <begin position="234"/>
        <end position="262"/>
    </location>
</feature>
<keyword evidence="3" id="KW-0479">Metal-binding</keyword>
<keyword evidence="5 11" id="KW-0863">Zinc-finger</keyword>
<evidence type="ECO:0000256" key="7">
    <source>
        <dbReference type="ARBA" id="ARBA00023015"/>
    </source>
</evidence>
<dbReference type="GO" id="GO:0008270">
    <property type="term" value="F:zinc ion binding"/>
    <property type="evidence" value="ECO:0007669"/>
    <property type="project" value="UniProtKB-KW"/>
</dbReference>
<evidence type="ECO:0000256" key="9">
    <source>
        <dbReference type="ARBA" id="ARBA00023163"/>
    </source>
</evidence>
<organism evidence="13 14">
    <name type="scientific">Ancylostoma ceylanicum</name>
    <dbReference type="NCBI Taxonomy" id="53326"/>
    <lineage>
        <taxon>Eukaryota</taxon>
        <taxon>Metazoa</taxon>
        <taxon>Ecdysozoa</taxon>
        <taxon>Nematoda</taxon>
        <taxon>Chromadorea</taxon>
        <taxon>Rhabditida</taxon>
        <taxon>Rhabditina</taxon>
        <taxon>Rhabditomorpha</taxon>
        <taxon>Strongyloidea</taxon>
        <taxon>Ancylostomatidae</taxon>
        <taxon>Ancylostomatinae</taxon>
        <taxon>Ancylostoma</taxon>
    </lineage>
</organism>
<feature type="domain" description="C2H2-type" evidence="12">
    <location>
        <begin position="44"/>
        <end position="71"/>
    </location>
</feature>
<keyword evidence="9" id="KW-0804">Transcription</keyword>
<keyword evidence="6" id="KW-0862">Zinc</keyword>
<dbReference type="EMBL" id="JARK01001380">
    <property type="protein sequence ID" value="EYC13426.1"/>
    <property type="molecule type" value="Genomic_DNA"/>
</dbReference>
<feature type="domain" description="C2H2-type" evidence="12">
    <location>
        <begin position="16"/>
        <end position="44"/>
    </location>
</feature>
<dbReference type="AlphaFoldDB" id="A0A016UET3"/>
<dbReference type="GO" id="GO:0000977">
    <property type="term" value="F:RNA polymerase II transcription regulatory region sequence-specific DNA binding"/>
    <property type="evidence" value="ECO:0007669"/>
    <property type="project" value="TreeGrafter"/>
</dbReference>
<evidence type="ECO:0000256" key="10">
    <source>
        <dbReference type="ARBA" id="ARBA00023242"/>
    </source>
</evidence>
<sequence length="462" mass="51806">MVEIAEMPSMTVEEPSPCPQCPKTFANVRLLQQHQQMFHSDKSFICEICGKAFRFRSNLAEHRSVHTALKPYVCKYCGKSSRLKGNLTKHILKHHKKEQNEQIGKDDIIIKKGKKSVKDPAAVDFLEKSMIVMAQNTNNDSSTPSLLPKEETNDQERSILISLGLDYNHSLDLRDSPEASASPENGTYGSIKPEYIEDQSYGSPLPNNTVGGETSLAALIASVGTPPHLTNSKTQCSECGKHFRKSSSLHVHMTLNHGFPPPESIGSSEEKTSECEATADENCLRTELRAMRSLVSDLKTQIADMRQTQSTPSTEQKLRKVHKVFYCSTSWLYSKERMDSAAKSHSRGPSELVSQGCPSLLLEGFNYSYFMVYHFAYSENLHILCRFALNIARIISYLFKLEMLSGMDTRIGRLEKQLEVALNSIYTLVQLTTGMNNNVTRFREDAVDQLKGIRAHLDSVSV</sequence>
<dbReference type="FunFam" id="3.30.160.60:FF:002484">
    <property type="entry name" value="Protein CBR-LSY-2"/>
    <property type="match status" value="1"/>
</dbReference>
<evidence type="ECO:0000259" key="12">
    <source>
        <dbReference type="PROSITE" id="PS50157"/>
    </source>
</evidence>
<dbReference type="InterPro" id="IPR036236">
    <property type="entry name" value="Znf_C2H2_sf"/>
</dbReference>
<comment type="caution">
    <text evidence="13">The sequence shown here is derived from an EMBL/GenBank/DDBJ whole genome shotgun (WGS) entry which is preliminary data.</text>
</comment>
<evidence type="ECO:0000256" key="8">
    <source>
        <dbReference type="ARBA" id="ARBA00023125"/>
    </source>
</evidence>
<evidence type="ECO:0000313" key="14">
    <source>
        <dbReference type="Proteomes" id="UP000024635"/>
    </source>
</evidence>
<accession>A0A016UET3</accession>
<protein>
    <recommendedName>
        <fullName evidence="12">C2H2-type domain-containing protein</fullName>
    </recommendedName>
</protein>
<keyword evidence="10" id="KW-0539">Nucleus</keyword>
<evidence type="ECO:0000313" key="13">
    <source>
        <dbReference type="EMBL" id="EYC13426.1"/>
    </source>
</evidence>
<evidence type="ECO:0000256" key="1">
    <source>
        <dbReference type="ARBA" id="ARBA00004324"/>
    </source>
</evidence>
<comment type="subcellular location">
    <subcellularLocation>
        <location evidence="1">Nucleus speckle</location>
    </subcellularLocation>
</comment>
<keyword evidence="14" id="KW-1185">Reference proteome</keyword>
<evidence type="ECO:0000256" key="3">
    <source>
        <dbReference type="ARBA" id="ARBA00022723"/>
    </source>
</evidence>
<dbReference type="GO" id="GO:0016607">
    <property type="term" value="C:nuclear speck"/>
    <property type="evidence" value="ECO:0007669"/>
    <property type="project" value="UniProtKB-SubCell"/>
</dbReference>
<comment type="similarity">
    <text evidence="2">Belongs to the krueppel C2H2-type zinc-finger protein family.</text>
</comment>
<reference evidence="14" key="1">
    <citation type="journal article" date="2015" name="Nat. Genet.">
        <title>The genome and transcriptome of the zoonotic hookworm Ancylostoma ceylanicum identify infection-specific gene families.</title>
        <authorList>
            <person name="Schwarz E.M."/>
            <person name="Hu Y."/>
            <person name="Antoshechkin I."/>
            <person name="Miller M.M."/>
            <person name="Sternberg P.W."/>
            <person name="Aroian R.V."/>
        </authorList>
    </citation>
    <scope>NUCLEOTIDE SEQUENCE</scope>
    <source>
        <strain evidence="14">HY135</strain>
    </source>
</reference>
<keyword evidence="8" id="KW-0238">DNA-binding</keyword>
<dbReference type="STRING" id="53326.A0A016UET3"/>
<evidence type="ECO:0000256" key="6">
    <source>
        <dbReference type="ARBA" id="ARBA00022833"/>
    </source>
</evidence>
<dbReference type="PROSITE" id="PS50157">
    <property type="entry name" value="ZINC_FINGER_C2H2_2"/>
    <property type="match status" value="4"/>
</dbReference>
<evidence type="ECO:0000256" key="4">
    <source>
        <dbReference type="ARBA" id="ARBA00022737"/>
    </source>
</evidence>
<evidence type="ECO:0000256" key="5">
    <source>
        <dbReference type="ARBA" id="ARBA00022771"/>
    </source>
</evidence>
<keyword evidence="4" id="KW-0677">Repeat</keyword>
<dbReference type="FunFam" id="3.30.160.60:FF:000325">
    <property type="entry name" value="ZFP90 zinc finger protein"/>
    <property type="match status" value="1"/>
</dbReference>
<name>A0A016UET3_9BILA</name>
<evidence type="ECO:0000256" key="11">
    <source>
        <dbReference type="PROSITE-ProRule" id="PRU00042"/>
    </source>
</evidence>
<dbReference type="PANTHER" id="PTHR24381:SF435">
    <property type="entry name" value="ZINC FINGER PROTEIN 59"/>
    <property type="match status" value="1"/>
</dbReference>
<proteinExistence type="inferred from homology"/>
<dbReference type="Pfam" id="PF00096">
    <property type="entry name" value="zf-C2H2"/>
    <property type="match status" value="4"/>
</dbReference>
<dbReference type="SUPFAM" id="SSF57667">
    <property type="entry name" value="beta-beta-alpha zinc fingers"/>
    <property type="match status" value="3"/>
</dbReference>
<dbReference type="Gene3D" id="3.30.160.60">
    <property type="entry name" value="Classic Zinc Finger"/>
    <property type="match status" value="3"/>
</dbReference>
<dbReference type="InterPro" id="IPR013087">
    <property type="entry name" value="Znf_C2H2_type"/>
</dbReference>
<dbReference type="Proteomes" id="UP000024635">
    <property type="component" value="Unassembled WGS sequence"/>
</dbReference>
<keyword evidence="7" id="KW-0805">Transcription regulation</keyword>
<dbReference type="SMART" id="SM00355">
    <property type="entry name" value="ZnF_C2H2"/>
    <property type="match status" value="4"/>
</dbReference>
<evidence type="ECO:0000256" key="2">
    <source>
        <dbReference type="ARBA" id="ARBA00006991"/>
    </source>
</evidence>
<feature type="domain" description="C2H2-type" evidence="12">
    <location>
        <begin position="72"/>
        <end position="100"/>
    </location>
</feature>
<dbReference type="PANTHER" id="PTHR24381">
    <property type="entry name" value="ZINC FINGER PROTEIN"/>
    <property type="match status" value="1"/>
</dbReference>